<dbReference type="Pfam" id="PF08549">
    <property type="entry name" value="SWI-SNF_Ssr4_N"/>
    <property type="match status" value="1"/>
</dbReference>
<dbReference type="AlphaFoldDB" id="A0A517L7R9"/>
<evidence type="ECO:0008006" key="6">
    <source>
        <dbReference type="Google" id="ProtNLM"/>
    </source>
</evidence>
<dbReference type="OrthoDB" id="5321006at2759"/>
<reference evidence="4 5" key="1">
    <citation type="submission" date="2019-07" db="EMBL/GenBank/DDBJ databases">
        <title>Finished genome of Venturia effusa.</title>
        <authorList>
            <person name="Young C.A."/>
            <person name="Cox M.P."/>
            <person name="Ganley A.R.D."/>
            <person name="David W.J."/>
        </authorList>
    </citation>
    <scope>NUCLEOTIDE SEQUENCE [LARGE SCALE GENOMIC DNA]</scope>
    <source>
        <strain evidence="5">albino</strain>
    </source>
</reference>
<feature type="compositionally biased region" description="Polar residues" evidence="1">
    <location>
        <begin position="593"/>
        <end position="654"/>
    </location>
</feature>
<proteinExistence type="predicted"/>
<feature type="region of interest" description="Disordered" evidence="1">
    <location>
        <begin position="477"/>
        <end position="706"/>
    </location>
</feature>
<protein>
    <recommendedName>
        <fullName evidence="6">DUF1750-domain-containing protein</fullName>
    </recommendedName>
</protein>
<accession>A0A517L7R9</accession>
<organism evidence="4 5">
    <name type="scientific">Venturia effusa</name>
    <dbReference type="NCBI Taxonomy" id="50376"/>
    <lineage>
        <taxon>Eukaryota</taxon>
        <taxon>Fungi</taxon>
        <taxon>Dikarya</taxon>
        <taxon>Ascomycota</taxon>
        <taxon>Pezizomycotina</taxon>
        <taxon>Dothideomycetes</taxon>
        <taxon>Pleosporomycetidae</taxon>
        <taxon>Venturiales</taxon>
        <taxon>Venturiaceae</taxon>
        <taxon>Venturia</taxon>
    </lineage>
</organism>
<dbReference type="Pfam" id="PF20497">
    <property type="entry name" value="SWI-SNF_Ssr4_C"/>
    <property type="match status" value="2"/>
</dbReference>
<dbReference type="Proteomes" id="UP000316270">
    <property type="component" value="Chromosome 6"/>
</dbReference>
<feature type="domain" description="SWI/SNF and RSC complexes subunit Ssr4 N-terminal" evidence="2">
    <location>
        <begin position="3"/>
        <end position="207"/>
    </location>
</feature>
<dbReference type="InterPro" id="IPR013859">
    <property type="entry name" value="Ssr4_N"/>
</dbReference>
<feature type="compositionally biased region" description="Polar residues" evidence="1">
    <location>
        <begin position="661"/>
        <end position="673"/>
    </location>
</feature>
<dbReference type="STRING" id="50376.A0A517L7R9"/>
<sequence>MADPSYGIQAELLRHMHLISSFHYPVQSHLGPEDALNLLLQAPRIVNEMCTMAWTYFNQAPGDGQLFLAWQPPRMQRGFATDGYIWADQESQFHQEIRGYTLEICVHRAGYAMNRDHQVASHTRFRYHIINKLPNVPGPPFDPLLWLVHYGPNDPQSRVPIQTIQMAPQVRQLIAERQYIEQQGGLQRKEFMLKDRPNWPQLSLGQRATISQMPVQHPAAASPAYAMAAMQARQNQQYYPPAVVQQPPAKRQRVNASQAHITNAIATGQIPDLIIEEEEGAALGDYLDNLTPADISKMRYKQHHEWMEEIYSSVFSISQIIPEDLGLGLTGKLKELTDGIFNTPSYDAMKAPFEQDKYAQKYKNAEDSLQRMRPKKERLLDTPPGSTRYQKLTPEKLEEFETRISSFMDSGREEIEAMKKAHAATVADFKKSKSYMVAERKLRDADDRTMEEIIADLEKSIGGKVVTQKDVVCIEEGGLEKEEKSRPPNGSREASANTNTNGAGNNFNGNGVPYGADDNSAAGLLDQFGSGSYEGTPVGRIPTPQLSQPQSGAPTPAATAGPSQGFNHQDDSGLDFIDGMDLDVPIEGLGESADTSDWLTGDNSAQPDTTSTPSDPNKPTSTSQIGQTQHSDTNPQGNSSSHQPPSTINESSAEGTHAAESGQQGDQNETPESATGMFHDADFGSFDNLDTAGDALADFDTGGDDDFGLDLNDDIAFGDTPEAGKIGEAA</sequence>
<feature type="compositionally biased region" description="Low complexity" evidence="1">
    <location>
        <begin position="547"/>
        <end position="565"/>
    </location>
</feature>
<evidence type="ECO:0000259" key="3">
    <source>
        <dbReference type="Pfam" id="PF20497"/>
    </source>
</evidence>
<keyword evidence="5" id="KW-1185">Reference proteome</keyword>
<feature type="compositionally biased region" description="Low complexity" evidence="1">
    <location>
        <begin position="689"/>
        <end position="700"/>
    </location>
</feature>
<feature type="domain" description="SWI/SNF and RSC complexes subunit Ssr4 C-terminal" evidence="3">
    <location>
        <begin position="448"/>
        <end position="719"/>
    </location>
</feature>
<gene>
    <name evidence="4" type="ORF">FKW77_007755</name>
</gene>
<dbReference type="GO" id="GO:0006338">
    <property type="term" value="P:chromatin remodeling"/>
    <property type="evidence" value="ECO:0007669"/>
    <property type="project" value="InterPro"/>
</dbReference>
<evidence type="ECO:0000259" key="2">
    <source>
        <dbReference type="Pfam" id="PF08549"/>
    </source>
</evidence>
<evidence type="ECO:0000256" key="1">
    <source>
        <dbReference type="SAM" id="MobiDB-lite"/>
    </source>
</evidence>
<feature type="compositionally biased region" description="Low complexity" evidence="1">
    <location>
        <begin position="496"/>
        <end position="511"/>
    </location>
</feature>
<evidence type="ECO:0000313" key="5">
    <source>
        <dbReference type="Proteomes" id="UP000316270"/>
    </source>
</evidence>
<name>A0A517L7R9_9PEZI</name>
<feature type="domain" description="SWI/SNF and RSC complexes subunit Ssr4 C-terminal" evidence="3">
    <location>
        <begin position="275"/>
        <end position="446"/>
    </location>
</feature>
<dbReference type="InterPro" id="IPR046464">
    <property type="entry name" value="SWI-SNF_Ssr4_C"/>
</dbReference>
<evidence type="ECO:0000313" key="4">
    <source>
        <dbReference type="EMBL" id="QDS71663.1"/>
    </source>
</evidence>
<dbReference type="EMBL" id="CP042190">
    <property type="protein sequence ID" value="QDS71663.1"/>
    <property type="molecule type" value="Genomic_DNA"/>
</dbReference>